<dbReference type="EMBL" id="JAEAGR010000001">
    <property type="protein sequence ID" value="MBH1939343.1"/>
    <property type="molecule type" value="Genomic_DNA"/>
</dbReference>
<evidence type="ECO:0000313" key="9">
    <source>
        <dbReference type="EMBL" id="MBH1939343.1"/>
    </source>
</evidence>
<dbReference type="GO" id="GO:0015297">
    <property type="term" value="F:antiporter activity"/>
    <property type="evidence" value="ECO:0007669"/>
    <property type="project" value="UniProtKB-KW"/>
</dbReference>
<proteinExistence type="inferred from homology"/>
<dbReference type="Proteomes" id="UP000623269">
    <property type="component" value="Unassembled WGS sequence"/>
</dbReference>
<dbReference type="PANTHER" id="PTHR34584:SF1">
    <property type="entry name" value="NA(+)_H(+) ANTIPORTER SUBUNIT E1"/>
    <property type="match status" value="1"/>
</dbReference>
<evidence type="ECO:0000256" key="7">
    <source>
        <dbReference type="ARBA" id="ARBA00023136"/>
    </source>
</evidence>
<protein>
    <submittedName>
        <fullName evidence="9">Na+/H+ antiporter subunit E</fullName>
    </submittedName>
</protein>
<accession>A0A8J7H062</accession>
<keyword evidence="7 8" id="KW-0472">Membrane</keyword>
<keyword evidence="4" id="KW-1003">Cell membrane</keyword>
<comment type="subcellular location">
    <subcellularLocation>
        <location evidence="1">Cell membrane</location>
        <topology evidence="1">Multi-pass membrane protein</topology>
    </subcellularLocation>
</comment>
<dbReference type="InterPro" id="IPR002758">
    <property type="entry name" value="Cation_antiport_E"/>
</dbReference>
<dbReference type="GO" id="GO:0005886">
    <property type="term" value="C:plasma membrane"/>
    <property type="evidence" value="ECO:0007669"/>
    <property type="project" value="UniProtKB-SubCell"/>
</dbReference>
<keyword evidence="5 8" id="KW-0812">Transmembrane</keyword>
<keyword evidence="3" id="KW-0050">Antiport</keyword>
<evidence type="ECO:0000256" key="6">
    <source>
        <dbReference type="ARBA" id="ARBA00022989"/>
    </source>
</evidence>
<keyword evidence="6 8" id="KW-1133">Transmembrane helix</keyword>
<feature type="transmembrane region" description="Helical" evidence="8">
    <location>
        <begin position="56"/>
        <end position="76"/>
    </location>
</feature>
<dbReference type="PANTHER" id="PTHR34584">
    <property type="entry name" value="NA(+)/H(+) ANTIPORTER SUBUNIT E1"/>
    <property type="match status" value="1"/>
</dbReference>
<dbReference type="GO" id="GO:0008324">
    <property type="term" value="F:monoatomic cation transmembrane transporter activity"/>
    <property type="evidence" value="ECO:0007669"/>
    <property type="project" value="InterPro"/>
</dbReference>
<evidence type="ECO:0000256" key="3">
    <source>
        <dbReference type="ARBA" id="ARBA00022449"/>
    </source>
</evidence>
<dbReference type="AlphaFoldDB" id="A0A8J7H062"/>
<dbReference type="Pfam" id="PF01899">
    <property type="entry name" value="MNHE"/>
    <property type="match status" value="1"/>
</dbReference>
<evidence type="ECO:0000256" key="1">
    <source>
        <dbReference type="ARBA" id="ARBA00004651"/>
    </source>
</evidence>
<reference evidence="9" key="1">
    <citation type="submission" date="2020-12" db="EMBL/GenBank/DDBJ databases">
        <title>M. sibirica DSM 26468T genome.</title>
        <authorList>
            <person name="Thieme N."/>
            <person name="Rettenmaier R."/>
            <person name="Zverlov V."/>
            <person name="Liebl W."/>
        </authorList>
    </citation>
    <scope>NUCLEOTIDE SEQUENCE</scope>
    <source>
        <strain evidence="9">DSM 26468</strain>
    </source>
</reference>
<sequence>MKKMLKHIPLVIIFTVIWIILNEGYKTMQILTGIGVSIITIIFTNRFLLLEGYKETYKVSPIVLIKYFFVLFVQIYKSGISSINKIIRGEGKVGISEHKTVIDDELRICMLANAITSTPGTVTLDKKGQELTILSLGRMDDSVLKIFERILKETKE</sequence>
<keyword evidence="3" id="KW-0813">Transport</keyword>
<comment type="similarity">
    <text evidence="2">Belongs to the CPA3 antiporters (TC 2.A.63) subunit E family.</text>
</comment>
<feature type="transmembrane region" description="Helical" evidence="8">
    <location>
        <begin position="7"/>
        <end position="24"/>
    </location>
</feature>
<evidence type="ECO:0000256" key="2">
    <source>
        <dbReference type="ARBA" id="ARBA00006228"/>
    </source>
</evidence>
<name>A0A8J7H062_9FIRM</name>
<comment type="caution">
    <text evidence="9">The sequence shown here is derived from an EMBL/GenBank/DDBJ whole genome shotgun (WGS) entry which is preliminary data.</text>
</comment>
<evidence type="ECO:0000256" key="5">
    <source>
        <dbReference type="ARBA" id="ARBA00022692"/>
    </source>
</evidence>
<feature type="transmembrane region" description="Helical" evidence="8">
    <location>
        <begin position="30"/>
        <end position="49"/>
    </location>
</feature>
<gene>
    <name evidence="9" type="ORF">I5677_00385</name>
</gene>
<evidence type="ECO:0000256" key="8">
    <source>
        <dbReference type="SAM" id="Phobius"/>
    </source>
</evidence>
<evidence type="ECO:0000256" key="4">
    <source>
        <dbReference type="ARBA" id="ARBA00022475"/>
    </source>
</evidence>
<organism evidence="9 10">
    <name type="scientific">Mobilitalea sibirica</name>
    <dbReference type="NCBI Taxonomy" id="1462919"/>
    <lineage>
        <taxon>Bacteria</taxon>
        <taxon>Bacillati</taxon>
        <taxon>Bacillota</taxon>
        <taxon>Clostridia</taxon>
        <taxon>Lachnospirales</taxon>
        <taxon>Lachnospiraceae</taxon>
        <taxon>Mobilitalea</taxon>
    </lineage>
</organism>
<evidence type="ECO:0000313" key="10">
    <source>
        <dbReference type="Proteomes" id="UP000623269"/>
    </source>
</evidence>
<keyword evidence="10" id="KW-1185">Reference proteome</keyword>